<dbReference type="PANTHER" id="PTHR36681:SF3">
    <property type="entry name" value="NUCLEAR GTPASE, GERMINAL CENTER-ASSOCIATED, TANDEM DUPLICATE 3"/>
    <property type="match status" value="1"/>
</dbReference>
<organism evidence="2 3">
    <name type="scientific">Orbilia blumenaviensis</name>
    <dbReference type="NCBI Taxonomy" id="1796055"/>
    <lineage>
        <taxon>Eukaryota</taxon>
        <taxon>Fungi</taxon>
        <taxon>Dikarya</taxon>
        <taxon>Ascomycota</taxon>
        <taxon>Pezizomycotina</taxon>
        <taxon>Orbiliomycetes</taxon>
        <taxon>Orbiliales</taxon>
        <taxon>Orbiliaceae</taxon>
        <taxon>Orbilia</taxon>
    </lineage>
</organism>
<dbReference type="InterPro" id="IPR045063">
    <property type="entry name" value="Dynamin_N"/>
</dbReference>
<dbReference type="PANTHER" id="PTHR36681">
    <property type="entry name" value="NUCLEAR GTPASE, GERMINAL CENTER-ASSOCIATED, TANDEM DUPLICATE 3"/>
    <property type="match status" value="1"/>
</dbReference>
<evidence type="ECO:0000313" key="2">
    <source>
        <dbReference type="EMBL" id="KAK6332679.1"/>
    </source>
</evidence>
<evidence type="ECO:0000313" key="3">
    <source>
        <dbReference type="Proteomes" id="UP001373714"/>
    </source>
</evidence>
<accession>A0AAV9U0V8</accession>
<keyword evidence="3" id="KW-1185">Reference proteome</keyword>
<dbReference type="Pfam" id="PF00350">
    <property type="entry name" value="Dynamin_N"/>
    <property type="match status" value="1"/>
</dbReference>
<gene>
    <name evidence="2" type="ORF">TWF730_004339</name>
</gene>
<dbReference type="AlphaFoldDB" id="A0AAV9U0V8"/>
<sequence length="824" mass="92526">MYSNAMLRIGLKWRPQVYSRFRSVSHSCISALHTGPMRGASPQEAEARLGRVLRVGKEFLRQIKSPLQNMQNSGLLDFQGETILKRVVQTEQADFSATAVLAFVGDSGVGKSKLLTAVLGEPNILPTSGLHACTSFPIEIRQKENSQARYRVETEFLKQSELESEMNAIVHDVGGVDQDLSLNQASATEPEKVALAKIKALFPDISSSTDVLPRVEELFKSNHDLIAGTHILETDSRADVVEYMGSLVPFTVSEEPKLWPLVKVVKLYVDSEHLKTGAILVDLPGFRDSNAARTAVTRQYMTRANEIVVVARLTRAATDQTTGELSREGYMKRLKHDGRKHLTIVCTCSDQFEPSDAAEDFKGDKQFLEKYHSLNNEIESRHADLDSLSKAPKKLDLMRQEILSLETQLQQLCSDARDKYATESIINTYRKLLGEDTSITCFVTSSHHYLKHLNPRKALGIMSMEQTQIPMLQNYCASAPLEQKLALARQFDENLGDIRGSARVFAGNASAGVNEVARRRAKHEMDQAFRRLSAELNNEALVLATNMQNNVGIFLDSLSGAIARGEKNCLDLHGKLIKANRFPAVKSAYLHHGESTTGKLKNINEQFLSPLGGEVEILWGAFITETEKYLKDWNDRVLHALTQFEISWQDCIDKNFESSPKGRSTSVQVLEEFLMPRLERAQALATDFCQKLVEDQRPARRLFLFPDRLKELLGPGYDRATEEKGTGAFERMVNVFEKYVREAHVFGSLGQDIEKEVVGIQERSRKLCEEWGRTLAEGIQGNIHGWLKNTEDIGKEEAGHRAEILRIVEKYKTQLDTIGQSIYI</sequence>
<dbReference type="InterPro" id="IPR027417">
    <property type="entry name" value="P-loop_NTPase"/>
</dbReference>
<feature type="domain" description="Dynamin N-terminal" evidence="1">
    <location>
        <begin position="101"/>
        <end position="328"/>
    </location>
</feature>
<name>A0AAV9U0V8_9PEZI</name>
<dbReference type="Proteomes" id="UP001373714">
    <property type="component" value="Unassembled WGS sequence"/>
</dbReference>
<dbReference type="Gene3D" id="3.40.50.300">
    <property type="entry name" value="P-loop containing nucleotide triphosphate hydrolases"/>
    <property type="match status" value="1"/>
</dbReference>
<dbReference type="EMBL" id="JAVHNS010000017">
    <property type="protein sequence ID" value="KAK6332679.1"/>
    <property type="molecule type" value="Genomic_DNA"/>
</dbReference>
<reference evidence="2 3" key="1">
    <citation type="submission" date="2019-10" db="EMBL/GenBank/DDBJ databases">
        <authorList>
            <person name="Palmer J.M."/>
        </authorList>
    </citation>
    <scope>NUCLEOTIDE SEQUENCE [LARGE SCALE GENOMIC DNA]</scope>
    <source>
        <strain evidence="2 3">TWF730</strain>
    </source>
</reference>
<proteinExistence type="predicted"/>
<evidence type="ECO:0000259" key="1">
    <source>
        <dbReference type="Pfam" id="PF00350"/>
    </source>
</evidence>
<protein>
    <recommendedName>
        <fullName evidence="1">Dynamin N-terminal domain-containing protein</fullName>
    </recommendedName>
</protein>
<comment type="caution">
    <text evidence="2">The sequence shown here is derived from an EMBL/GenBank/DDBJ whole genome shotgun (WGS) entry which is preliminary data.</text>
</comment>
<dbReference type="SUPFAM" id="SSF52540">
    <property type="entry name" value="P-loop containing nucleoside triphosphate hydrolases"/>
    <property type="match status" value="1"/>
</dbReference>